<evidence type="ECO:0000313" key="1">
    <source>
        <dbReference type="EMBL" id="MEM0541591.1"/>
    </source>
</evidence>
<evidence type="ECO:0000313" key="2">
    <source>
        <dbReference type="Proteomes" id="UP001460072"/>
    </source>
</evidence>
<keyword evidence="2" id="KW-1185">Reference proteome</keyword>
<name>A0ABU9N1I3_9FLAO</name>
<protein>
    <submittedName>
        <fullName evidence="1">Uncharacterized protein</fullName>
    </submittedName>
</protein>
<proteinExistence type="predicted"/>
<dbReference type="EMBL" id="JBCGDO010000002">
    <property type="protein sequence ID" value="MEM0541591.1"/>
    <property type="molecule type" value="Genomic_DNA"/>
</dbReference>
<dbReference type="Proteomes" id="UP001460072">
    <property type="component" value="Unassembled WGS sequence"/>
</dbReference>
<organism evidence="1 2">
    <name type="scientific">Flavobacterium aureirubrum</name>
    <dbReference type="NCBI Taxonomy" id="3133147"/>
    <lineage>
        <taxon>Bacteria</taxon>
        <taxon>Pseudomonadati</taxon>
        <taxon>Bacteroidota</taxon>
        <taxon>Flavobacteriia</taxon>
        <taxon>Flavobacteriales</taxon>
        <taxon>Flavobacteriaceae</taxon>
        <taxon>Flavobacterium</taxon>
    </lineage>
</organism>
<sequence>MQTNTHTKRTGLLKTQISKEYTGKEIANAQLLFASIKKSKPKPDGMEVLNGSAAGTYKFAETSKTKGCKRQQLDCIIKMTLLE</sequence>
<accession>A0ABU9N1I3</accession>
<comment type="caution">
    <text evidence="1">The sequence shown here is derived from an EMBL/GenBank/DDBJ whole genome shotgun (WGS) entry which is preliminary data.</text>
</comment>
<reference evidence="1 2" key="1">
    <citation type="submission" date="2024-03" db="EMBL/GenBank/DDBJ databases">
        <title>Two novel species of the genus Flavobacterium exhibiting potentially degradation of complex polysaccharides.</title>
        <authorList>
            <person name="Lian X."/>
        </authorList>
    </citation>
    <scope>NUCLEOTIDE SEQUENCE [LARGE SCALE GENOMIC DNA]</scope>
    <source>
        <strain evidence="2">j3</strain>
    </source>
</reference>
<gene>
    <name evidence="1" type="ORF">WFZ85_03095</name>
</gene>